<dbReference type="GO" id="GO:0016491">
    <property type="term" value="F:oxidoreductase activity"/>
    <property type="evidence" value="ECO:0007669"/>
    <property type="project" value="UniProtKB-KW"/>
</dbReference>
<sequence>MSYNKTILITGSSAGIGKATVEYFIKKRWNVAATMRNPNKFNIKTGDNLKTYKIDVNSSKSIKVAVSKVLKDFGSIDVLVNNAGFASRGPLELSTKKSIKDQFDTNL</sequence>
<dbReference type="SUPFAM" id="SSF51735">
    <property type="entry name" value="NAD(P)-binding Rossmann-fold domains"/>
    <property type="match status" value="1"/>
</dbReference>
<comment type="similarity">
    <text evidence="1">Belongs to the short-chain dehydrogenases/reductases (SDR) family.</text>
</comment>
<evidence type="ECO:0000256" key="2">
    <source>
        <dbReference type="ARBA" id="ARBA00023002"/>
    </source>
</evidence>
<feature type="non-terminal residue" evidence="3">
    <location>
        <position position="107"/>
    </location>
</feature>
<dbReference type="PANTHER" id="PTHR43976:SF16">
    <property type="entry name" value="SHORT-CHAIN DEHYDROGENASE_REDUCTASE FAMILY PROTEIN"/>
    <property type="match status" value="1"/>
</dbReference>
<dbReference type="Pfam" id="PF00106">
    <property type="entry name" value="adh_short"/>
    <property type="match status" value="1"/>
</dbReference>
<gene>
    <name evidence="3" type="ORF">METZ01_LOCUS334690</name>
</gene>
<evidence type="ECO:0000256" key="1">
    <source>
        <dbReference type="ARBA" id="ARBA00006484"/>
    </source>
</evidence>
<dbReference type="PANTHER" id="PTHR43976">
    <property type="entry name" value="SHORT CHAIN DEHYDROGENASE"/>
    <property type="match status" value="1"/>
</dbReference>
<protein>
    <submittedName>
        <fullName evidence="3">Uncharacterized protein</fullName>
    </submittedName>
</protein>
<dbReference type="AlphaFoldDB" id="A0A382Q8U0"/>
<dbReference type="EMBL" id="UINC01112705">
    <property type="protein sequence ID" value="SVC81836.1"/>
    <property type="molecule type" value="Genomic_DNA"/>
</dbReference>
<dbReference type="PRINTS" id="PR00081">
    <property type="entry name" value="GDHRDH"/>
</dbReference>
<organism evidence="3">
    <name type="scientific">marine metagenome</name>
    <dbReference type="NCBI Taxonomy" id="408172"/>
    <lineage>
        <taxon>unclassified sequences</taxon>
        <taxon>metagenomes</taxon>
        <taxon>ecological metagenomes</taxon>
    </lineage>
</organism>
<name>A0A382Q8U0_9ZZZZ</name>
<evidence type="ECO:0000313" key="3">
    <source>
        <dbReference type="EMBL" id="SVC81836.1"/>
    </source>
</evidence>
<accession>A0A382Q8U0</accession>
<keyword evidence="2" id="KW-0560">Oxidoreductase</keyword>
<dbReference type="InterPro" id="IPR036291">
    <property type="entry name" value="NAD(P)-bd_dom_sf"/>
</dbReference>
<dbReference type="Gene3D" id="3.40.50.720">
    <property type="entry name" value="NAD(P)-binding Rossmann-like Domain"/>
    <property type="match status" value="1"/>
</dbReference>
<proteinExistence type="inferred from homology"/>
<reference evidence="3" key="1">
    <citation type="submission" date="2018-05" db="EMBL/GenBank/DDBJ databases">
        <authorList>
            <person name="Lanie J.A."/>
            <person name="Ng W.-L."/>
            <person name="Kazmierczak K.M."/>
            <person name="Andrzejewski T.M."/>
            <person name="Davidsen T.M."/>
            <person name="Wayne K.J."/>
            <person name="Tettelin H."/>
            <person name="Glass J.I."/>
            <person name="Rusch D."/>
            <person name="Podicherti R."/>
            <person name="Tsui H.-C.T."/>
            <person name="Winkler M.E."/>
        </authorList>
    </citation>
    <scope>NUCLEOTIDE SEQUENCE</scope>
</reference>
<dbReference type="InterPro" id="IPR002347">
    <property type="entry name" value="SDR_fam"/>
</dbReference>
<dbReference type="InterPro" id="IPR051911">
    <property type="entry name" value="SDR_oxidoreductase"/>
</dbReference>